<dbReference type="SUPFAM" id="SSF63520">
    <property type="entry name" value="PTS-regulatory domain, PRD"/>
    <property type="match status" value="1"/>
</dbReference>
<evidence type="ECO:0000313" key="8">
    <source>
        <dbReference type="Proteomes" id="UP001055025"/>
    </source>
</evidence>
<dbReference type="Pfam" id="PF00874">
    <property type="entry name" value="PRD"/>
    <property type="match status" value="1"/>
</dbReference>
<dbReference type="EMBL" id="BQKC01000001">
    <property type="protein sequence ID" value="GJM55929.1"/>
    <property type="molecule type" value="Genomic_DNA"/>
</dbReference>
<dbReference type="Gene3D" id="3.40.930.10">
    <property type="entry name" value="Mannitol-specific EII, Chain A"/>
    <property type="match status" value="1"/>
</dbReference>
<dbReference type="InterPro" id="IPR036634">
    <property type="entry name" value="PRD_sf"/>
</dbReference>
<dbReference type="InterPro" id="IPR007737">
    <property type="entry name" value="Mga_HTH"/>
</dbReference>
<keyword evidence="8" id="KW-1185">Reference proteome</keyword>
<proteinExistence type="predicted"/>
<dbReference type="Proteomes" id="UP001055025">
    <property type="component" value="Unassembled WGS sequence"/>
</dbReference>
<evidence type="ECO:0000256" key="3">
    <source>
        <dbReference type="ARBA" id="ARBA00023159"/>
    </source>
</evidence>
<dbReference type="InterPro" id="IPR016152">
    <property type="entry name" value="PTrfase/Anion_transptr"/>
</dbReference>
<dbReference type="PROSITE" id="PS51372">
    <property type="entry name" value="PRD_2"/>
    <property type="match status" value="1"/>
</dbReference>
<sequence>MDQTISSFMEYIYRRDGASMTAVMEYMDVCERTVRTYVKAANAEFAGIAKVSKRRGGDYQVSCSNPAAFERRLEQAKRGEPGVYQDSESRLLYALAKLMGDGRWVKSKDIRSELFVSSSTITALLKDVAAVCSEFGLRLARNSAKGSRIEGPEFSKRLCLESAAVASRCGLERYLNIVGLDSRPLNACADAFFRVVGIAASEVARRDFILSLSLVILRSGLEPSLELPKELGRFLTLPRFTTMSSALRSTIRSVLSHTVDLNECAFVVMHLAFWCDLDEPMGGTTDVLATQLIESLDRTFRCDLSSDEGLHEVAANHLRLLFLRMLYKTPARLEPIKGVREFLPFSYVLANETCRIIESRSGREIPDGECGSIAFIFARALARRSHSTGPTPVGLVSSLGEASRDFLADRIASELGSEVTCFSGWADGRLKNCDLSRLSYILSTEERNPSMPVPVIRVGHYMSDDDLLCVRRAKRSIASYGMLAKVFPKQRFDGACKATNAHGALCDLLALLDLVDRDPALCMSLLDTQGEERMYYGNGVACVYAPRATVHQTSLACVLLPEPVSWGAHQVNAVFALVLSRSAPAREAAMLLGSVCRLADRRDAVSVLKEARDHDARLQALSGLDSTRLVVEADSPQKARGQERRFGGTGFPQWAAR</sequence>
<comment type="caution">
    <text evidence="7">The sequence shown here is derived from an EMBL/GenBank/DDBJ whole genome shotgun (WGS) entry which is preliminary data.</text>
</comment>
<evidence type="ECO:0000256" key="5">
    <source>
        <dbReference type="SAM" id="MobiDB-lite"/>
    </source>
</evidence>
<evidence type="ECO:0000256" key="4">
    <source>
        <dbReference type="ARBA" id="ARBA00023163"/>
    </source>
</evidence>
<dbReference type="GO" id="GO:0006355">
    <property type="term" value="P:regulation of DNA-templated transcription"/>
    <property type="evidence" value="ECO:0007669"/>
    <property type="project" value="InterPro"/>
</dbReference>
<dbReference type="InterPro" id="IPR002178">
    <property type="entry name" value="PTS_EIIA_type-2_dom"/>
</dbReference>
<dbReference type="Pfam" id="PF00359">
    <property type="entry name" value="PTS_EIIA_2"/>
    <property type="match status" value="1"/>
</dbReference>
<keyword evidence="1" id="KW-0677">Repeat</keyword>
<feature type="domain" description="PRD" evidence="6">
    <location>
        <begin position="280"/>
        <end position="387"/>
    </location>
</feature>
<organism evidence="7 8">
    <name type="scientific">Granulimonas faecalis</name>
    <dbReference type="NCBI Taxonomy" id="2894155"/>
    <lineage>
        <taxon>Bacteria</taxon>
        <taxon>Bacillati</taxon>
        <taxon>Actinomycetota</taxon>
        <taxon>Coriobacteriia</taxon>
        <taxon>Coriobacteriales</taxon>
        <taxon>Kribbibacteriaceae</taxon>
        <taxon>Granulimonas</taxon>
    </lineage>
</organism>
<keyword evidence="4" id="KW-0804">Transcription</keyword>
<dbReference type="SUPFAM" id="SSF55804">
    <property type="entry name" value="Phoshotransferase/anion transport protein"/>
    <property type="match status" value="1"/>
</dbReference>
<evidence type="ECO:0000259" key="6">
    <source>
        <dbReference type="PROSITE" id="PS51372"/>
    </source>
</evidence>
<feature type="compositionally biased region" description="Basic and acidic residues" evidence="5">
    <location>
        <begin position="635"/>
        <end position="646"/>
    </location>
</feature>
<protein>
    <recommendedName>
        <fullName evidence="6">PRD domain-containing protein</fullName>
    </recommendedName>
</protein>
<dbReference type="InterPro" id="IPR011608">
    <property type="entry name" value="PRD"/>
</dbReference>
<gene>
    <name evidence="7" type="ORF">ATOP_15840</name>
</gene>
<dbReference type="PANTHER" id="PTHR30185">
    <property type="entry name" value="CRYPTIC BETA-GLUCOSIDE BGL OPERON ANTITERMINATOR"/>
    <property type="match status" value="1"/>
</dbReference>
<dbReference type="Gene3D" id="1.10.1790.10">
    <property type="entry name" value="PRD domain"/>
    <property type="match status" value="1"/>
</dbReference>
<reference evidence="7" key="1">
    <citation type="journal article" date="2022" name="Int. J. Syst. Evol. Microbiol.">
        <title>Granulimonas faecalis gen. nov., sp. nov., and Leptogranulimonas caecicola gen. nov., sp. nov., novel lactate-producing Atopobiaceae bacteria isolated from mouse intestines, and an emended description of the family Atopobiaceae.</title>
        <authorList>
            <person name="Morinaga K."/>
            <person name="Kusada H."/>
            <person name="Sakamoto S."/>
            <person name="Murakami T."/>
            <person name="Toyoda A."/>
            <person name="Mori H."/>
            <person name="Meng X.Y."/>
            <person name="Takashino M."/>
            <person name="Murotomi K."/>
            <person name="Tamaki H."/>
        </authorList>
    </citation>
    <scope>NUCLEOTIDE SEQUENCE</scope>
    <source>
        <strain evidence="7">OPF53</strain>
    </source>
</reference>
<accession>A0AAV5B616</accession>
<keyword evidence="3" id="KW-0010">Activator</keyword>
<dbReference type="AlphaFoldDB" id="A0AAV5B616"/>
<feature type="region of interest" description="Disordered" evidence="5">
    <location>
        <begin position="634"/>
        <end position="657"/>
    </location>
</feature>
<dbReference type="RefSeq" id="WP_265590969.1">
    <property type="nucleotide sequence ID" value="NZ_BQKC01000001.1"/>
</dbReference>
<evidence type="ECO:0000256" key="1">
    <source>
        <dbReference type="ARBA" id="ARBA00022737"/>
    </source>
</evidence>
<evidence type="ECO:0000313" key="7">
    <source>
        <dbReference type="EMBL" id="GJM55929.1"/>
    </source>
</evidence>
<name>A0AAV5B616_9ACTN</name>
<dbReference type="Pfam" id="PF05043">
    <property type="entry name" value="Mga"/>
    <property type="match status" value="1"/>
</dbReference>
<dbReference type="InterPro" id="IPR050661">
    <property type="entry name" value="BglG_antiterminators"/>
</dbReference>
<evidence type="ECO:0000256" key="2">
    <source>
        <dbReference type="ARBA" id="ARBA00023015"/>
    </source>
</evidence>
<keyword evidence="2" id="KW-0805">Transcription regulation</keyword>
<dbReference type="PANTHER" id="PTHR30185:SF18">
    <property type="entry name" value="TRANSCRIPTIONAL REGULATOR MTLR"/>
    <property type="match status" value="1"/>
</dbReference>